<dbReference type="AlphaFoldDB" id="A0A9P6ANC3"/>
<evidence type="ECO:0000313" key="2">
    <source>
        <dbReference type="Proteomes" id="UP000886523"/>
    </source>
</evidence>
<comment type="caution">
    <text evidence="1">The sequence shown here is derived from an EMBL/GenBank/DDBJ whole genome shotgun (WGS) entry which is preliminary data.</text>
</comment>
<protein>
    <submittedName>
        <fullName evidence="1">Uncharacterized protein</fullName>
    </submittedName>
</protein>
<name>A0A9P6ANC3_9AGAM</name>
<reference evidence="1" key="1">
    <citation type="journal article" date="2020" name="Nat. Commun.">
        <title>Large-scale genome sequencing of mycorrhizal fungi provides insights into the early evolution of symbiotic traits.</title>
        <authorList>
            <person name="Miyauchi S."/>
            <person name="Kiss E."/>
            <person name="Kuo A."/>
            <person name="Drula E."/>
            <person name="Kohler A."/>
            <person name="Sanchez-Garcia M."/>
            <person name="Morin E."/>
            <person name="Andreopoulos B."/>
            <person name="Barry K.W."/>
            <person name="Bonito G."/>
            <person name="Buee M."/>
            <person name="Carver A."/>
            <person name="Chen C."/>
            <person name="Cichocki N."/>
            <person name="Clum A."/>
            <person name="Culley D."/>
            <person name="Crous P.W."/>
            <person name="Fauchery L."/>
            <person name="Girlanda M."/>
            <person name="Hayes R.D."/>
            <person name="Keri Z."/>
            <person name="LaButti K."/>
            <person name="Lipzen A."/>
            <person name="Lombard V."/>
            <person name="Magnuson J."/>
            <person name="Maillard F."/>
            <person name="Murat C."/>
            <person name="Nolan M."/>
            <person name="Ohm R.A."/>
            <person name="Pangilinan J."/>
            <person name="Pereira M.F."/>
            <person name="Perotto S."/>
            <person name="Peter M."/>
            <person name="Pfister S."/>
            <person name="Riley R."/>
            <person name="Sitrit Y."/>
            <person name="Stielow J.B."/>
            <person name="Szollosi G."/>
            <person name="Zifcakova L."/>
            <person name="Stursova M."/>
            <person name="Spatafora J.W."/>
            <person name="Tedersoo L."/>
            <person name="Vaario L.M."/>
            <person name="Yamada A."/>
            <person name="Yan M."/>
            <person name="Wang P."/>
            <person name="Xu J."/>
            <person name="Bruns T."/>
            <person name="Baldrian P."/>
            <person name="Vilgalys R."/>
            <person name="Dunand C."/>
            <person name="Henrissat B."/>
            <person name="Grigoriev I.V."/>
            <person name="Hibbett D."/>
            <person name="Nagy L.G."/>
            <person name="Martin F.M."/>
        </authorList>
    </citation>
    <scope>NUCLEOTIDE SEQUENCE</scope>
    <source>
        <strain evidence="1">UP504</strain>
    </source>
</reference>
<dbReference type="EMBL" id="MU129046">
    <property type="protein sequence ID" value="KAF9508947.1"/>
    <property type="molecule type" value="Genomic_DNA"/>
</dbReference>
<keyword evidence="2" id="KW-1185">Reference proteome</keyword>
<sequence length="55" mass="6289">MGERSPAKLLTEYSICNINPPLLCLSKLFKSLSRKSFSRLVQCHIGHAFIGQYYE</sequence>
<dbReference type="Proteomes" id="UP000886523">
    <property type="component" value="Unassembled WGS sequence"/>
</dbReference>
<organism evidence="1 2">
    <name type="scientific">Hydnum rufescens UP504</name>
    <dbReference type="NCBI Taxonomy" id="1448309"/>
    <lineage>
        <taxon>Eukaryota</taxon>
        <taxon>Fungi</taxon>
        <taxon>Dikarya</taxon>
        <taxon>Basidiomycota</taxon>
        <taxon>Agaricomycotina</taxon>
        <taxon>Agaricomycetes</taxon>
        <taxon>Cantharellales</taxon>
        <taxon>Hydnaceae</taxon>
        <taxon>Hydnum</taxon>
    </lineage>
</organism>
<gene>
    <name evidence="1" type="ORF">BS47DRAFT_1302128</name>
</gene>
<accession>A0A9P6ANC3</accession>
<proteinExistence type="predicted"/>
<evidence type="ECO:0000313" key="1">
    <source>
        <dbReference type="EMBL" id="KAF9508947.1"/>
    </source>
</evidence>